<comment type="caution">
    <text evidence="1">The sequence shown here is derived from an EMBL/GenBank/DDBJ whole genome shotgun (WGS) entry which is preliminary data.</text>
</comment>
<keyword evidence="2" id="KW-1185">Reference proteome</keyword>
<organism evidence="1 2">
    <name type="scientific">Pseudoalteromonas lipolytica</name>
    <dbReference type="NCBI Taxonomy" id="570156"/>
    <lineage>
        <taxon>Bacteria</taxon>
        <taxon>Pseudomonadati</taxon>
        <taxon>Pseudomonadota</taxon>
        <taxon>Gammaproteobacteria</taxon>
        <taxon>Alteromonadales</taxon>
        <taxon>Pseudoalteromonadaceae</taxon>
        <taxon>Pseudoalteromonas</taxon>
    </lineage>
</organism>
<evidence type="ECO:0000313" key="2">
    <source>
        <dbReference type="Proteomes" id="UP000183805"/>
    </source>
</evidence>
<dbReference type="Proteomes" id="UP000183805">
    <property type="component" value="Unassembled WGS sequence"/>
</dbReference>
<protein>
    <submittedName>
        <fullName evidence="1">Uncharacterized protein</fullName>
    </submittedName>
</protein>
<sequence length="96" mass="11257">MYHLFSIDITPVKPARLLFIKRDSHVMNYLTKEKYYYSKQHEFFVCYQSENEITNDSEMESFMASSLEFGIGLSKEGALEDLNFNLDGIEKIKLQS</sequence>
<dbReference type="EMBL" id="FPAZ01000013">
    <property type="protein sequence ID" value="SFT88302.1"/>
    <property type="molecule type" value="Genomic_DNA"/>
</dbReference>
<gene>
    <name evidence="1" type="ORF">SAMN04487854_113115</name>
</gene>
<evidence type="ECO:0000313" key="1">
    <source>
        <dbReference type="EMBL" id="SFT88302.1"/>
    </source>
</evidence>
<accession>A0ABY1GTU4</accession>
<name>A0ABY1GTU4_9GAMM</name>
<reference evidence="1 2" key="1">
    <citation type="submission" date="2016-10" db="EMBL/GenBank/DDBJ databases">
        <authorList>
            <person name="Varghese N."/>
            <person name="Submissions S."/>
        </authorList>
    </citation>
    <scope>NUCLEOTIDE SEQUENCE [LARGE SCALE GENOMIC DNA]</scope>
    <source>
        <strain evidence="1 2">CGMCC 1.8499</strain>
    </source>
</reference>
<proteinExistence type="predicted"/>